<evidence type="ECO:0000256" key="2">
    <source>
        <dbReference type="ARBA" id="ARBA00023125"/>
    </source>
</evidence>
<reference evidence="3" key="2">
    <citation type="submission" date="2020-09" db="EMBL/GenBank/DDBJ databases">
        <authorList>
            <person name="Sun Q."/>
            <person name="Zhou Y."/>
        </authorList>
    </citation>
    <scope>NUCLEOTIDE SEQUENCE</scope>
    <source>
        <strain evidence="3">CGMCC 1.10998</strain>
    </source>
</reference>
<keyword evidence="4" id="KW-1185">Reference proteome</keyword>
<organism evidence="3 4">
    <name type="scientific">Undibacterium terreum</name>
    <dbReference type="NCBI Taxonomy" id="1224302"/>
    <lineage>
        <taxon>Bacteria</taxon>
        <taxon>Pseudomonadati</taxon>
        <taxon>Pseudomonadota</taxon>
        <taxon>Betaproteobacteria</taxon>
        <taxon>Burkholderiales</taxon>
        <taxon>Oxalobacteraceae</taxon>
        <taxon>Undibacterium</taxon>
    </lineage>
</organism>
<keyword evidence="2" id="KW-0238">DNA-binding</keyword>
<evidence type="ECO:0000313" key="3">
    <source>
        <dbReference type="EMBL" id="GGC84685.1"/>
    </source>
</evidence>
<dbReference type="Proteomes" id="UP000637423">
    <property type="component" value="Unassembled WGS sequence"/>
</dbReference>
<dbReference type="GO" id="GO:0009307">
    <property type="term" value="P:DNA restriction-modification system"/>
    <property type="evidence" value="ECO:0007669"/>
    <property type="project" value="UniProtKB-KW"/>
</dbReference>
<dbReference type="EMBL" id="BMED01000003">
    <property type="protein sequence ID" value="GGC84685.1"/>
    <property type="molecule type" value="Genomic_DNA"/>
</dbReference>
<comment type="caution">
    <text evidence="3">The sequence shown here is derived from an EMBL/GenBank/DDBJ whole genome shotgun (WGS) entry which is preliminary data.</text>
</comment>
<dbReference type="CDD" id="cd16961">
    <property type="entry name" value="RMtype1_S_TRD-CR_like"/>
    <property type="match status" value="1"/>
</dbReference>
<accession>A0A916URE7</accession>
<dbReference type="AlphaFoldDB" id="A0A916URE7"/>
<proteinExistence type="predicted"/>
<evidence type="ECO:0000256" key="1">
    <source>
        <dbReference type="ARBA" id="ARBA00022747"/>
    </source>
</evidence>
<sequence>MKTLTKVRHELQKAGRWDIDFHLPAEGIKKFPASLLKRVDEVASIVKDKRDPGRAPDETFQYIDISSVDISVGAVVNQQDVEGSEAPSRARKVVRAFDLLISTCRPTRGAIAVVPVNLHNEVASTGFSIIRPRNGVNPFYLQYALRLPSTLEQFRKWSTGSSYPAILDEDVAKTLIPVPSPEEQDRIASLVVNALRAREGDIRRANGVWGRTLETITASLTGSTAEISPIEGDDANTSVESTPYDIDAIGALIRSLPSLRTDKNTGEDLTLDLGGS</sequence>
<dbReference type="GO" id="GO:0003677">
    <property type="term" value="F:DNA binding"/>
    <property type="evidence" value="ECO:0007669"/>
    <property type="project" value="UniProtKB-KW"/>
</dbReference>
<dbReference type="InterPro" id="IPR052021">
    <property type="entry name" value="Type-I_RS_S_subunit"/>
</dbReference>
<evidence type="ECO:0008006" key="5">
    <source>
        <dbReference type="Google" id="ProtNLM"/>
    </source>
</evidence>
<dbReference type="PANTHER" id="PTHR30408">
    <property type="entry name" value="TYPE-1 RESTRICTION ENZYME ECOKI SPECIFICITY PROTEIN"/>
    <property type="match status" value="1"/>
</dbReference>
<name>A0A916URE7_9BURK</name>
<dbReference type="RefSeq" id="WP_188567369.1">
    <property type="nucleotide sequence ID" value="NZ_BMED01000003.1"/>
</dbReference>
<dbReference type="InterPro" id="IPR044946">
    <property type="entry name" value="Restrct_endonuc_typeI_TRD_sf"/>
</dbReference>
<evidence type="ECO:0000313" key="4">
    <source>
        <dbReference type="Proteomes" id="UP000637423"/>
    </source>
</evidence>
<dbReference type="PANTHER" id="PTHR30408:SF13">
    <property type="entry name" value="TYPE I RESTRICTION ENZYME HINDI SPECIFICITY SUBUNIT"/>
    <property type="match status" value="1"/>
</dbReference>
<reference evidence="3" key="1">
    <citation type="journal article" date="2014" name="Int. J. Syst. Evol. Microbiol.">
        <title>Complete genome sequence of Corynebacterium casei LMG S-19264T (=DSM 44701T), isolated from a smear-ripened cheese.</title>
        <authorList>
            <consortium name="US DOE Joint Genome Institute (JGI-PGF)"/>
            <person name="Walter F."/>
            <person name="Albersmeier A."/>
            <person name="Kalinowski J."/>
            <person name="Ruckert C."/>
        </authorList>
    </citation>
    <scope>NUCLEOTIDE SEQUENCE</scope>
    <source>
        <strain evidence="3">CGMCC 1.10998</strain>
    </source>
</reference>
<keyword evidence="1" id="KW-0680">Restriction system</keyword>
<dbReference type="SUPFAM" id="SSF116734">
    <property type="entry name" value="DNA methylase specificity domain"/>
    <property type="match status" value="1"/>
</dbReference>
<protein>
    <recommendedName>
        <fullName evidence="5">Type I restriction modification DNA specificity domain-containing protein</fullName>
    </recommendedName>
</protein>
<gene>
    <name evidence="3" type="ORF">GCM10011396_35000</name>
</gene>
<dbReference type="Gene3D" id="3.90.220.20">
    <property type="entry name" value="DNA methylase specificity domains"/>
    <property type="match status" value="1"/>
</dbReference>